<dbReference type="Pfam" id="PF04443">
    <property type="entry name" value="LuxE"/>
    <property type="match status" value="1"/>
</dbReference>
<dbReference type="InterPro" id="IPR008670">
    <property type="entry name" value="CoA_reduct_LuxC"/>
</dbReference>
<reference evidence="4" key="2">
    <citation type="submission" date="2021-04" db="EMBL/GenBank/DDBJ databases">
        <authorList>
            <person name="Gilroy R."/>
        </authorList>
    </citation>
    <scope>NUCLEOTIDE SEQUENCE</scope>
    <source>
        <strain evidence="4">CHK192-9172</strain>
    </source>
</reference>
<gene>
    <name evidence="4" type="ORF">IAA08_05120</name>
</gene>
<dbReference type="InterPro" id="IPR007534">
    <property type="entry name" value="LuxE"/>
</dbReference>
<reference evidence="4" key="1">
    <citation type="journal article" date="2021" name="PeerJ">
        <title>Extensive microbial diversity within the chicken gut microbiome revealed by metagenomics and culture.</title>
        <authorList>
            <person name="Gilroy R."/>
            <person name="Ravi A."/>
            <person name="Getino M."/>
            <person name="Pursley I."/>
            <person name="Horton D.L."/>
            <person name="Alikhan N.F."/>
            <person name="Baker D."/>
            <person name="Gharbi K."/>
            <person name="Hall N."/>
            <person name="Watson M."/>
            <person name="Adriaenssens E.M."/>
            <person name="Foster-Nyarko E."/>
            <person name="Jarju S."/>
            <person name="Secka A."/>
            <person name="Antonio M."/>
            <person name="Oren A."/>
            <person name="Chaudhuri R.R."/>
            <person name="La Ragione R."/>
            <person name="Hildebrand F."/>
            <person name="Pallen M.J."/>
        </authorList>
    </citation>
    <scope>NUCLEOTIDE SEQUENCE</scope>
    <source>
        <strain evidence="4">CHK192-9172</strain>
    </source>
</reference>
<dbReference type="AlphaFoldDB" id="A0A9D2IFE2"/>
<organism evidence="4 5">
    <name type="scientific">Candidatus Eubacterium avistercoris</name>
    <dbReference type="NCBI Taxonomy" id="2838567"/>
    <lineage>
        <taxon>Bacteria</taxon>
        <taxon>Bacillati</taxon>
        <taxon>Bacillota</taxon>
        <taxon>Clostridia</taxon>
        <taxon>Eubacteriales</taxon>
        <taxon>Eubacteriaceae</taxon>
        <taxon>Eubacterium</taxon>
    </lineage>
</organism>
<dbReference type="EMBL" id="DXCH01000143">
    <property type="protein sequence ID" value="HIZ07299.1"/>
    <property type="molecule type" value="Genomic_DNA"/>
</dbReference>
<evidence type="ECO:0000259" key="3">
    <source>
        <dbReference type="Pfam" id="PF04443"/>
    </source>
</evidence>
<protein>
    <recommendedName>
        <fullName evidence="3">Acyl-protein synthetase LuxE domain-containing protein</fullName>
    </recommendedName>
</protein>
<evidence type="ECO:0000313" key="5">
    <source>
        <dbReference type="Proteomes" id="UP000824024"/>
    </source>
</evidence>
<accession>A0A9D2IFE2</accession>
<evidence type="ECO:0000313" key="4">
    <source>
        <dbReference type="EMBL" id="HIZ07299.1"/>
    </source>
</evidence>
<proteinExistence type="predicted"/>
<evidence type="ECO:0000256" key="1">
    <source>
        <dbReference type="ARBA" id="ARBA00022857"/>
    </source>
</evidence>
<feature type="domain" description="Acyl-protein synthetase LuxE" evidence="3">
    <location>
        <begin position="46"/>
        <end position="344"/>
    </location>
</feature>
<sequence>MKNDSKEEGVFALPQDVKKRMMDEKLHELSEYHRRNCPPYERLCRGMGEDMPFLPAGVFKEMELKSVSDEEVVKVITSSGTSGQKTSRICLDGETASLQQQALCRITGDFLGSRRRPMLIIDSPDVLRDRRGFSARGAGILGFAMLASSRCYALDRDMKPDLEQIDGFLKEHEKEDLLIFGFTYIVWKHFCMELKRQGKYVDLSRGYLIHGGGWKAMSRQAVSKEVFARELKQVCGIRHISDYYGMAEQTGSIFMECEYGHLHASCYSDVWTLRPEDFSRCGPGEPGILALSALLPKSYPGHRILTEDEGCILGWDNCPCGRKGVYFNVKGRLPGAEIRGCSDTAAAGENRQDTDAPALLAGTSAPDKTPGKSFEPKRMDFLSELSGRICKDPAARNYPEVYGFGFWCRRSNLEFMKKEGRRGKGLVFHIAPGNMPVMFAYSWAVSFLAGNGNLVRLPGKEAPETDLLCRYLEELFEKPEYRDLKESNGFVRYGHWDRQTAAYSEMSNVRILWGGDETIRRIQKITLKKAVEDIVFPDKYSIGVISPAYLSKLNKDEFSQMVHRFYNDTYSADQNACSSPKFIFWLEDCLEEGQLEAVKQRWWQELAFLAESYGMPARAAVLKYQKLCMAYLEHRGLEPVQRWKNLLYVTECRELPEHLWELDGLCGMFFQKSIGDPEEIFPWLEEKIQTVTVVGTDPGILERKIRRAGVPGVDRVVEAGQALLFDPVWDRKDLREILSEVDL</sequence>
<dbReference type="Proteomes" id="UP000824024">
    <property type="component" value="Unassembled WGS sequence"/>
</dbReference>
<feature type="region of interest" description="Disordered" evidence="2">
    <location>
        <begin position="348"/>
        <end position="373"/>
    </location>
</feature>
<dbReference type="GO" id="GO:0047474">
    <property type="term" value="F:long-chain fatty acid--protein ligase activity"/>
    <property type="evidence" value="ECO:0007669"/>
    <property type="project" value="InterPro"/>
</dbReference>
<dbReference type="Pfam" id="PF05893">
    <property type="entry name" value="LuxC"/>
    <property type="match status" value="1"/>
</dbReference>
<dbReference type="GO" id="GO:0003995">
    <property type="term" value="F:acyl-CoA dehydrogenase activity"/>
    <property type="evidence" value="ECO:0007669"/>
    <property type="project" value="InterPro"/>
</dbReference>
<keyword evidence="1" id="KW-0521">NADP</keyword>
<comment type="caution">
    <text evidence="4">The sequence shown here is derived from an EMBL/GenBank/DDBJ whole genome shotgun (WGS) entry which is preliminary data.</text>
</comment>
<dbReference type="InterPro" id="IPR042099">
    <property type="entry name" value="ANL_N_sf"/>
</dbReference>
<dbReference type="Gene3D" id="3.40.50.12780">
    <property type="entry name" value="N-terminal domain of ligase-like"/>
    <property type="match status" value="1"/>
</dbReference>
<name>A0A9D2IFE2_9FIRM</name>
<dbReference type="GO" id="GO:0008218">
    <property type="term" value="P:bioluminescence"/>
    <property type="evidence" value="ECO:0007669"/>
    <property type="project" value="InterPro"/>
</dbReference>
<evidence type="ECO:0000256" key="2">
    <source>
        <dbReference type="SAM" id="MobiDB-lite"/>
    </source>
</evidence>